<dbReference type="Proteomes" id="UP000324585">
    <property type="component" value="Unassembled WGS sequence"/>
</dbReference>
<dbReference type="GO" id="GO:0005687">
    <property type="term" value="C:U4 snRNP"/>
    <property type="evidence" value="ECO:0007669"/>
    <property type="project" value="TreeGrafter"/>
</dbReference>
<evidence type="ECO:0000259" key="5">
    <source>
        <dbReference type="PROSITE" id="PS51358"/>
    </source>
</evidence>
<evidence type="ECO:0000256" key="4">
    <source>
        <dbReference type="SAM" id="MobiDB-lite"/>
    </source>
</evidence>
<dbReference type="InterPro" id="IPR002687">
    <property type="entry name" value="Nop_dom"/>
</dbReference>
<reference evidence="7" key="1">
    <citation type="journal article" date="2019" name="Nat. Commun.">
        <title>Expansion of phycobilisome linker gene families in mesophilic red algae.</title>
        <authorList>
            <person name="Lee J."/>
            <person name="Kim D."/>
            <person name="Bhattacharya D."/>
            <person name="Yoon H.S."/>
        </authorList>
    </citation>
    <scope>NUCLEOTIDE SEQUENCE [LARGE SCALE GENOMIC DNA]</scope>
    <source>
        <strain evidence="7">CCMP 1328</strain>
    </source>
</reference>
<protein>
    <submittedName>
        <fullName evidence="6">U4/U6 small nuclear ribonucleoprotein Prp31</fullName>
    </submittedName>
</protein>
<dbReference type="SUPFAM" id="SSF89124">
    <property type="entry name" value="Nop domain"/>
    <property type="match status" value="1"/>
</dbReference>
<sequence>MAEARECGTSASLADQFMQDIDSGSGSDGEAAGSGVGGLASKDDGPRTRDTASVDLHQDARSSGTWSGAYERPEELERRAHDLGTRVREALLTVRGTQAHAPRSTASDSRGSMSLLDLLSDCVALSALVQAQQQALRVELQEVYASCLPELLTFSFNPIELAHVVRVLANAPAERCRSGQKDLEQRLAPSVCVALSIAASSTAGDSLTQPQLKHCFELADGIERLDVTHAQVVSLVASTAEVLAPNCVALLASASLVASLLSLAGSLQQLACMPSCNVQVLGATKNALHGRASNQAPLHEGLIYKCDLVDSVPAEQRQKCARVVAAKLTLAARIDQGMRTGADASTSENEAALHGAFGARYRSDIEAKIEAWLAPLQMKRKKPLPVPDAGQVKKKHRGGRRARKYKEAMGMTEMRREANRIPFGGDGSSWYGLGTVDDDDDGEGGLGVLVSGSDSKNVRALRSNLATKNSVLKAANRRLNQSGVAPQKSATRQLDLLSSGEPHHAATFGGIQLRQTTPAPSGSVHTASDSSRNNVNGTYFPATFSWKVKHGTI</sequence>
<proteinExistence type="predicted"/>
<keyword evidence="2" id="KW-0539">Nucleus</keyword>
<evidence type="ECO:0000256" key="1">
    <source>
        <dbReference type="ARBA" id="ARBA00004123"/>
    </source>
</evidence>
<evidence type="ECO:0000313" key="7">
    <source>
        <dbReference type="Proteomes" id="UP000324585"/>
    </source>
</evidence>
<organism evidence="6 7">
    <name type="scientific">Porphyridium purpureum</name>
    <name type="common">Red alga</name>
    <name type="synonym">Porphyridium cruentum</name>
    <dbReference type="NCBI Taxonomy" id="35688"/>
    <lineage>
        <taxon>Eukaryota</taxon>
        <taxon>Rhodophyta</taxon>
        <taxon>Bangiophyceae</taxon>
        <taxon>Porphyridiales</taxon>
        <taxon>Porphyridiaceae</taxon>
        <taxon>Porphyridium</taxon>
    </lineage>
</organism>
<comment type="caution">
    <text evidence="6">The sequence shown here is derived from an EMBL/GenBank/DDBJ whole genome shotgun (WGS) entry which is preliminary data.</text>
</comment>
<dbReference type="InterPro" id="IPR036070">
    <property type="entry name" value="Nop_dom_sf"/>
</dbReference>
<feature type="domain" description="Nop" evidence="5">
    <location>
        <begin position="243"/>
        <end position="374"/>
    </location>
</feature>
<dbReference type="Pfam" id="PF09785">
    <property type="entry name" value="Prp31_C"/>
    <property type="match status" value="1"/>
</dbReference>
<feature type="region of interest" description="Disordered" evidence="4">
    <location>
        <begin position="382"/>
        <end position="405"/>
    </location>
</feature>
<evidence type="ECO:0000256" key="3">
    <source>
        <dbReference type="ARBA" id="ARBA00023274"/>
    </source>
</evidence>
<keyword evidence="7" id="KW-1185">Reference proteome</keyword>
<dbReference type="AlphaFoldDB" id="A0A5J4YXB1"/>
<dbReference type="OMA" id="MTEMRRE"/>
<dbReference type="Gene3D" id="1.10.246.90">
    <property type="entry name" value="Nop domain"/>
    <property type="match status" value="1"/>
</dbReference>
<dbReference type="PANTHER" id="PTHR13904">
    <property type="entry name" value="PRE-MRNA SPLICING FACTOR PRP31"/>
    <property type="match status" value="1"/>
</dbReference>
<evidence type="ECO:0000256" key="2">
    <source>
        <dbReference type="ARBA" id="ARBA00023242"/>
    </source>
</evidence>
<dbReference type="OrthoDB" id="4771285at2759"/>
<gene>
    <name evidence="6" type="ORF">FVE85_2141</name>
</gene>
<evidence type="ECO:0000313" key="6">
    <source>
        <dbReference type="EMBL" id="KAA8495986.1"/>
    </source>
</evidence>
<feature type="compositionally biased region" description="Basic and acidic residues" evidence="4">
    <location>
        <begin position="41"/>
        <end position="60"/>
    </location>
</feature>
<dbReference type="GO" id="GO:0000244">
    <property type="term" value="P:spliceosomal tri-snRNP complex assembly"/>
    <property type="evidence" value="ECO:0007669"/>
    <property type="project" value="InterPro"/>
</dbReference>
<dbReference type="Gene3D" id="1.10.287.4070">
    <property type="match status" value="1"/>
</dbReference>
<dbReference type="EMBL" id="VRMN01000003">
    <property type="protein sequence ID" value="KAA8495986.1"/>
    <property type="molecule type" value="Genomic_DNA"/>
</dbReference>
<dbReference type="PANTHER" id="PTHR13904:SF0">
    <property type="entry name" value="U4_U6 SMALL NUCLEAR RIBONUCLEOPROTEIN PRP31"/>
    <property type="match status" value="1"/>
</dbReference>
<dbReference type="InterPro" id="IPR019175">
    <property type="entry name" value="Prp31_C"/>
</dbReference>
<comment type="subcellular location">
    <subcellularLocation>
        <location evidence="1">Nucleus</location>
    </subcellularLocation>
</comment>
<dbReference type="InterPro" id="IPR042239">
    <property type="entry name" value="Nop_C"/>
</dbReference>
<keyword evidence="3 6" id="KW-0687">Ribonucleoprotein</keyword>
<dbReference type="GO" id="GO:0071011">
    <property type="term" value="C:precatalytic spliceosome"/>
    <property type="evidence" value="ECO:0007669"/>
    <property type="project" value="TreeGrafter"/>
</dbReference>
<dbReference type="PROSITE" id="PS51358">
    <property type="entry name" value="NOP"/>
    <property type="match status" value="1"/>
</dbReference>
<dbReference type="GO" id="GO:0046540">
    <property type="term" value="C:U4/U6 x U5 tri-snRNP complex"/>
    <property type="evidence" value="ECO:0007669"/>
    <property type="project" value="InterPro"/>
</dbReference>
<feature type="compositionally biased region" description="Basic residues" evidence="4">
    <location>
        <begin position="392"/>
        <end position="404"/>
    </location>
</feature>
<dbReference type="Pfam" id="PF01798">
    <property type="entry name" value="Nop"/>
    <property type="match status" value="1"/>
</dbReference>
<dbReference type="InterPro" id="IPR027105">
    <property type="entry name" value="Prp31"/>
</dbReference>
<feature type="region of interest" description="Disordered" evidence="4">
    <location>
        <begin position="1"/>
        <end position="75"/>
    </location>
</feature>
<feature type="region of interest" description="Disordered" evidence="4">
    <location>
        <begin position="514"/>
        <end position="534"/>
    </location>
</feature>
<name>A0A5J4YXB1_PORPP</name>
<accession>A0A5J4YXB1</accession>